<dbReference type="InParanoid" id="V5FKB3"/>
<dbReference type="HOGENOM" id="CLU_615371_0_0_1"/>
<dbReference type="OrthoDB" id="407658at2759"/>
<dbReference type="InterPro" id="IPR008630">
    <property type="entry name" value="Glyco_trans_34"/>
</dbReference>
<evidence type="ECO:0000313" key="5">
    <source>
        <dbReference type="Proteomes" id="UP000018001"/>
    </source>
</evidence>
<accession>V5FKB3</accession>
<dbReference type="Pfam" id="PF05637">
    <property type="entry name" value="Glyco_transf_34"/>
    <property type="match status" value="1"/>
</dbReference>
<keyword evidence="5" id="KW-1185">Reference proteome</keyword>
<sequence length="445" mass="50848">MIEVIFVALDEGGKSNLIGIAVPYSGTTKVFCLDFFRSDTGLEITVAIPYSTMSDHFNAPSFRQGSLILLWSLKYRYLVRHLRSQDCRALTKPIKPGQVVHPVQRESLQRSLCRFASVHKTAADALQYTPQPGVKRITKVSMLYGKPNIFYERALQTHRRHARRWGYGMRVLTHDIAVGYWNKPSYLLSLVIQELAKPPSERTEWLMWVDADSIILNPAIPAEAFIPPSDLDNIHVVASKDQNGLNTGIFFLHVHPWSVDMLVETIALPLYQPDIDLGTSPDQLAMALIFNQTEGGPSGRGYKAGVVYLPRPWINTYEWSHAYEGKKGDMLVHFPGMQEERWTHMSNWLDIVEMTPQEWEVPFEETGYPNRTRQFWTQYRTARDTALRVEKALEGQPTDARESTRAAISSLWEALQEEADNPQLLQLRLETLEEAARQDQVLSKH</sequence>
<evidence type="ECO:0000256" key="1">
    <source>
        <dbReference type="ARBA" id="ARBA00005664"/>
    </source>
</evidence>
<dbReference type="PANTHER" id="PTHR31306:SF8">
    <property type="entry name" value="GLYCOSYLTRANSFERASE FAMILY 34 PROTEIN"/>
    <property type="match status" value="1"/>
</dbReference>
<reference evidence="5" key="1">
    <citation type="journal article" date="2014" name="Genome Announc.">
        <title>Draft genome sequence of the formaldehyde-resistant fungus Byssochlamys spectabilis No. 5 (anamorph Paecilomyces variotii No. 5) (NBRC109023).</title>
        <authorList>
            <person name="Oka T."/>
            <person name="Ekino K."/>
            <person name="Fukuda K."/>
            <person name="Nomura Y."/>
        </authorList>
    </citation>
    <scope>NUCLEOTIDE SEQUENCE [LARGE SCALE GENOMIC DNA]</scope>
    <source>
        <strain evidence="5">No. 5 / NBRC 109023</strain>
    </source>
</reference>
<name>V5FKB3_BYSSN</name>
<dbReference type="Proteomes" id="UP000018001">
    <property type="component" value="Unassembled WGS sequence"/>
</dbReference>
<dbReference type="InterPro" id="IPR029044">
    <property type="entry name" value="Nucleotide-diphossugar_trans"/>
</dbReference>
<dbReference type="EMBL" id="BAUL01000239">
    <property type="protein sequence ID" value="GAD98324.1"/>
    <property type="molecule type" value="Genomic_DNA"/>
</dbReference>
<dbReference type="AlphaFoldDB" id="V5FKB3"/>
<evidence type="ECO:0000256" key="3">
    <source>
        <dbReference type="ARBA" id="ARBA00022679"/>
    </source>
</evidence>
<comment type="caution">
    <text evidence="4">The sequence shown here is derived from an EMBL/GenBank/DDBJ whole genome shotgun (WGS) entry which is preliminary data.</text>
</comment>
<organism evidence="4 5">
    <name type="scientific">Byssochlamys spectabilis (strain No. 5 / NBRC 109023)</name>
    <name type="common">Paecilomyces variotii</name>
    <dbReference type="NCBI Taxonomy" id="1356009"/>
    <lineage>
        <taxon>Eukaryota</taxon>
        <taxon>Fungi</taxon>
        <taxon>Dikarya</taxon>
        <taxon>Ascomycota</taxon>
        <taxon>Pezizomycotina</taxon>
        <taxon>Eurotiomycetes</taxon>
        <taxon>Eurotiomycetidae</taxon>
        <taxon>Eurotiales</taxon>
        <taxon>Thermoascaceae</taxon>
        <taxon>Paecilomyces</taxon>
    </lineage>
</organism>
<evidence type="ECO:0000313" key="4">
    <source>
        <dbReference type="EMBL" id="GAD98324.1"/>
    </source>
</evidence>
<protein>
    <recommendedName>
        <fullName evidence="6">Galactosyl transferase GMA12/MNN10 family-domain-containing protein</fullName>
    </recommendedName>
</protein>
<dbReference type="PANTHER" id="PTHR31306">
    <property type="entry name" value="ALPHA-1,6-MANNOSYLTRANSFERASE MNN11-RELATED"/>
    <property type="match status" value="1"/>
</dbReference>
<dbReference type="Gene3D" id="3.90.550.10">
    <property type="entry name" value="Spore Coat Polysaccharide Biosynthesis Protein SpsA, Chain A"/>
    <property type="match status" value="1"/>
</dbReference>
<gene>
    <name evidence="4" type="ORF">PVAR5_7016</name>
</gene>
<evidence type="ECO:0008006" key="6">
    <source>
        <dbReference type="Google" id="ProtNLM"/>
    </source>
</evidence>
<keyword evidence="3" id="KW-0808">Transferase</keyword>
<dbReference type="GO" id="GO:0016757">
    <property type="term" value="F:glycosyltransferase activity"/>
    <property type="evidence" value="ECO:0007669"/>
    <property type="project" value="UniProtKB-KW"/>
</dbReference>
<dbReference type="GO" id="GO:0000139">
    <property type="term" value="C:Golgi membrane"/>
    <property type="evidence" value="ECO:0007669"/>
    <property type="project" value="TreeGrafter"/>
</dbReference>
<proteinExistence type="inferred from homology"/>
<comment type="similarity">
    <text evidence="1">Belongs to the glycosyltransferase 34 family.</text>
</comment>
<dbReference type="GO" id="GO:0006487">
    <property type="term" value="P:protein N-linked glycosylation"/>
    <property type="evidence" value="ECO:0007669"/>
    <property type="project" value="TreeGrafter"/>
</dbReference>
<keyword evidence="2" id="KW-0328">Glycosyltransferase</keyword>
<dbReference type="eggNOG" id="ENOG502SDCI">
    <property type="taxonomic scope" value="Eukaryota"/>
</dbReference>
<evidence type="ECO:0000256" key="2">
    <source>
        <dbReference type="ARBA" id="ARBA00022676"/>
    </source>
</evidence>